<feature type="region of interest" description="Disordered" evidence="1">
    <location>
        <begin position="1"/>
        <end position="110"/>
    </location>
</feature>
<dbReference type="Pfam" id="PF16209">
    <property type="entry name" value="PhoLip_ATPase_N"/>
    <property type="match status" value="1"/>
</dbReference>
<gene>
    <name evidence="4" type="ORF">PHLCEN_2v8037</name>
</gene>
<sequence>GYPPSSSASPFNDNSGQLDPFFDDEDDIPDSAFGRPAAMQSQESGLPLARSGAAPAGVGNIAPQGDILQDWDEDVPPQGSQPFSGSAAFPGSSTSPNQGKPPTKRRRKWKWPWKKEEEVLTGERLIALNNSTANAEFCSNYVSTTKYNAITFLPKFLFEQFSKYANLFFLFTACIQQIPGVSPTNPYTTIGPLGVVLLASAVKELQEDLKRRQSDSELNARLAKIMQQDGTFLDKKWKDIQVGDVVRMESNDSIPADMILITSSEPEGFCYIETSNLDG</sequence>
<dbReference type="GO" id="GO:0005802">
    <property type="term" value="C:trans-Golgi network"/>
    <property type="evidence" value="ECO:0007669"/>
    <property type="project" value="TreeGrafter"/>
</dbReference>
<accession>A0A2R6NUV7</accession>
<evidence type="ECO:0000259" key="2">
    <source>
        <dbReference type="Pfam" id="PF00122"/>
    </source>
</evidence>
<feature type="domain" description="P-type ATPase N-terminal" evidence="3">
    <location>
        <begin position="127"/>
        <end position="190"/>
    </location>
</feature>
<protein>
    <submittedName>
        <fullName evidence="4">Uncharacterized protein</fullName>
    </submittedName>
</protein>
<evidence type="ECO:0000259" key="3">
    <source>
        <dbReference type="Pfam" id="PF16209"/>
    </source>
</evidence>
<dbReference type="Gene3D" id="2.70.150.10">
    <property type="entry name" value="Calcium-transporting ATPase, cytoplasmic transduction domain A"/>
    <property type="match status" value="1"/>
</dbReference>
<dbReference type="SUPFAM" id="SSF81653">
    <property type="entry name" value="Calcium ATPase, transduction domain A"/>
    <property type="match status" value="1"/>
</dbReference>
<evidence type="ECO:0000256" key="1">
    <source>
        <dbReference type="SAM" id="MobiDB-lite"/>
    </source>
</evidence>
<dbReference type="PANTHER" id="PTHR24092">
    <property type="entry name" value="PROBABLE PHOSPHOLIPID-TRANSPORTING ATPASE"/>
    <property type="match status" value="1"/>
</dbReference>
<keyword evidence="5" id="KW-1185">Reference proteome</keyword>
<dbReference type="OrthoDB" id="3264570at2759"/>
<comment type="caution">
    <text evidence="4">The sequence shown here is derived from an EMBL/GenBank/DDBJ whole genome shotgun (WGS) entry which is preliminary data.</text>
</comment>
<dbReference type="InterPro" id="IPR059000">
    <property type="entry name" value="ATPase_P-type_domA"/>
</dbReference>
<dbReference type="Proteomes" id="UP000186601">
    <property type="component" value="Unassembled WGS sequence"/>
</dbReference>
<dbReference type="GO" id="GO:0005886">
    <property type="term" value="C:plasma membrane"/>
    <property type="evidence" value="ECO:0007669"/>
    <property type="project" value="TreeGrafter"/>
</dbReference>
<dbReference type="EMBL" id="MLYV02000810">
    <property type="protein sequence ID" value="PSR77172.1"/>
    <property type="molecule type" value="Genomic_DNA"/>
</dbReference>
<organism evidence="4 5">
    <name type="scientific">Hermanssonia centrifuga</name>
    <dbReference type="NCBI Taxonomy" id="98765"/>
    <lineage>
        <taxon>Eukaryota</taxon>
        <taxon>Fungi</taxon>
        <taxon>Dikarya</taxon>
        <taxon>Basidiomycota</taxon>
        <taxon>Agaricomycotina</taxon>
        <taxon>Agaricomycetes</taxon>
        <taxon>Polyporales</taxon>
        <taxon>Meruliaceae</taxon>
        <taxon>Hermanssonia</taxon>
    </lineage>
</organism>
<feature type="compositionally biased region" description="Polar residues" evidence="1">
    <location>
        <begin position="1"/>
        <end position="17"/>
    </location>
</feature>
<dbReference type="InterPro" id="IPR032631">
    <property type="entry name" value="P-type_ATPase_N"/>
</dbReference>
<evidence type="ECO:0000313" key="4">
    <source>
        <dbReference type="EMBL" id="PSR77172.1"/>
    </source>
</evidence>
<evidence type="ECO:0000313" key="5">
    <source>
        <dbReference type="Proteomes" id="UP000186601"/>
    </source>
</evidence>
<name>A0A2R6NUV7_9APHY</name>
<dbReference type="SUPFAM" id="SSF81665">
    <property type="entry name" value="Calcium ATPase, transmembrane domain M"/>
    <property type="match status" value="1"/>
</dbReference>
<reference evidence="4 5" key="1">
    <citation type="submission" date="2018-02" db="EMBL/GenBank/DDBJ databases">
        <title>Genome sequence of the basidiomycete white-rot fungus Phlebia centrifuga.</title>
        <authorList>
            <person name="Granchi Z."/>
            <person name="Peng M."/>
            <person name="de Vries R.P."/>
            <person name="Hilden K."/>
            <person name="Makela M.R."/>
            <person name="Grigoriev I."/>
            <person name="Riley R."/>
        </authorList>
    </citation>
    <scope>NUCLEOTIDE SEQUENCE [LARGE SCALE GENOMIC DNA]</scope>
    <source>
        <strain evidence="4 5">FBCC195</strain>
    </source>
</reference>
<dbReference type="InterPro" id="IPR008250">
    <property type="entry name" value="ATPase_P-typ_transduc_dom_A_sf"/>
</dbReference>
<dbReference type="GO" id="GO:0045332">
    <property type="term" value="P:phospholipid translocation"/>
    <property type="evidence" value="ECO:0007669"/>
    <property type="project" value="TreeGrafter"/>
</dbReference>
<dbReference type="AlphaFoldDB" id="A0A2R6NUV7"/>
<dbReference type="STRING" id="98765.A0A2R6NUV7"/>
<dbReference type="Pfam" id="PF00122">
    <property type="entry name" value="E1-E2_ATPase"/>
    <property type="match status" value="1"/>
</dbReference>
<dbReference type="GO" id="GO:0032456">
    <property type="term" value="P:endocytic recycling"/>
    <property type="evidence" value="ECO:0007669"/>
    <property type="project" value="TreeGrafter"/>
</dbReference>
<dbReference type="PANTHER" id="PTHR24092:SF150">
    <property type="entry name" value="PHOSPHOLIPID-TRANSPORTING ATPASE"/>
    <property type="match status" value="1"/>
</dbReference>
<dbReference type="GO" id="GO:0140326">
    <property type="term" value="F:ATPase-coupled intramembrane lipid transporter activity"/>
    <property type="evidence" value="ECO:0007669"/>
    <property type="project" value="TreeGrafter"/>
</dbReference>
<feature type="non-terminal residue" evidence="4">
    <location>
        <position position="1"/>
    </location>
</feature>
<proteinExistence type="predicted"/>
<dbReference type="GO" id="GO:0006892">
    <property type="term" value="P:post-Golgi vesicle-mediated transport"/>
    <property type="evidence" value="ECO:0007669"/>
    <property type="project" value="TreeGrafter"/>
</dbReference>
<dbReference type="InterPro" id="IPR023298">
    <property type="entry name" value="ATPase_P-typ_TM_dom_sf"/>
</dbReference>
<feature type="domain" description="P-type ATPase A" evidence="2">
    <location>
        <begin position="219"/>
        <end position="265"/>
    </location>
</feature>